<dbReference type="InterPro" id="IPR001810">
    <property type="entry name" value="F-box_dom"/>
</dbReference>
<proteinExistence type="predicted"/>
<dbReference type="Gene3D" id="3.80.10.10">
    <property type="entry name" value="Ribonuclease Inhibitor"/>
    <property type="match status" value="1"/>
</dbReference>
<dbReference type="Pfam" id="PF12937">
    <property type="entry name" value="F-box-like"/>
    <property type="match status" value="1"/>
</dbReference>
<organism evidence="2 3">
    <name type="scientific">Coprinopsis marcescibilis</name>
    <name type="common">Agaric fungus</name>
    <name type="synonym">Psathyrella marcescibilis</name>
    <dbReference type="NCBI Taxonomy" id="230819"/>
    <lineage>
        <taxon>Eukaryota</taxon>
        <taxon>Fungi</taxon>
        <taxon>Dikarya</taxon>
        <taxon>Basidiomycota</taxon>
        <taxon>Agaricomycotina</taxon>
        <taxon>Agaricomycetes</taxon>
        <taxon>Agaricomycetidae</taxon>
        <taxon>Agaricales</taxon>
        <taxon>Agaricineae</taxon>
        <taxon>Psathyrellaceae</taxon>
        <taxon>Coprinopsis</taxon>
    </lineage>
</organism>
<dbReference type="InterPro" id="IPR036047">
    <property type="entry name" value="F-box-like_dom_sf"/>
</dbReference>
<evidence type="ECO:0000313" key="2">
    <source>
        <dbReference type="EMBL" id="TFK28641.1"/>
    </source>
</evidence>
<dbReference type="EMBL" id="ML210154">
    <property type="protein sequence ID" value="TFK28641.1"/>
    <property type="molecule type" value="Genomic_DNA"/>
</dbReference>
<dbReference type="SUPFAM" id="SSF81383">
    <property type="entry name" value="F-box domain"/>
    <property type="match status" value="1"/>
</dbReference>
<dbReference type="Proteomes" id="UP000307440">
    <property type="component" value="Unassembled WGS sequence"/>
</dbReference>
<reference evidence="2 3" key="1">
    <citation type="journal article" date="2019" name="Nat. Ecol. Evol.">
        <title>Megaphylogeny resolves global patterns of mushroom evolution.</title>
        <authorList>
            <person name="Varga T."/>
            <person name="Krizsan K."/>
            <person name="Foldi C."/>
            <person name="Dima B."/>
            <person name="Sanchez-Garcia M."/>
            <person name="Sanchez-Ramirez S."/>
            <person name="Szollosi G.J."/>
            <person name="Szarkandi J.G."/>
            <person name="Papp V."/>
            <person name="Albert L."/>
            <person name="Andreopoulos W."/>
            <person name="Angelini C."/>
            <person name="Antonin V."/>
            <person name="Barry K.W."/>
            <person name="Bougher N.L."/>
            <person name="Buchanan P."/>
            <person name="Buyck B."/>
            <person name="Bense V."/>
            <person name="Catcheside P."/>
            <person name="Chovatia M."/>
            <person name="Cooper J."/>
            <person name="Damon W."/>
            <person name="Desjardin D."/>
            <person name="Finy P."/>
            <person name="Geml J."/>
            <person name="Haridas S."/>
            <person name="Hughes K."/>
            <person name="Justo A."/>
            <person name="Karasinski D."/>
            <person name="Kautmanova I."/>
            <person name="Kiss B."/>
            <person name="Kocsube S."/>
            <person name="Kotiranta H."/>
            <person name="LaButti K.M."/>
            <person name="Lechner B.E."/>
            <person name="Liimatainen K."/>
            <person name="Lipzen A."/>
            <person name="Lukacs Z."/>
            <person name="Mihaltcheva S."/>
            <person name="Morgado L.N."/>
            <person name="Niskanen T."/>
            <person name="Noordeloos M.E."/>
            <person name="Ohm R.A."/>
            <person name="Ortiz-Santana B."/>
            <person name="Ovrebo C."/>
            <person name="Racz N."/>
            <person name="Riley R."/>
            <person name="Savchenko A."/>
            <person name="Shiryaev A."/>
            <person name="Soop K."/>
            <person name="Spirin V."/>
            <person name="Szebenyi C."/>
            <person name="Tomsovsky M."/>
            <person name="Tulloss R.E."/>
            <person name="Uehling J."/>
            <person name="Grigoriev I.V."/>
            <person name="Vagvolgyi C."/>
            <person name="Papp T."/>
            <person name="Martin F.M."/>
            <person name="Miettinen O."/>
            <person name="Hibbett D.S."/>
            <person name="Nagy L.G."/>
        </authorList>
    </citation>
    <scope>NUCLEOTIDE SEQUENCE [LARGE SCALE GENOMIC DNA]</scope>
    <source>
        <strain evidence="2 3">CBS 121175</strain>
    </source>
</reference>
<dbReference type="InterPro" id="IPR032675">
    <property type="entry name" value="LRR_dom_sf"/>
</dbReference>
<dbReference type="STRING" id="230819.A0A5C3LJ90"/>
<evidence type="ECO:0000259" key="1">
    <source>
        <dbReference type="Pfam" id="PF12937"/>
    </source>
</evidence>
<sequence>MASRNPPLPVSLPLCHQITLARRSSTILSPSSIFDGLPLEIQAEIFSYCLPAFPQLGRLKNDPMPIARVCRTWRALAQSTPKLWSSFEIVVKDSVAGTSGDIVGSPYASRLLNTAKLWLERSRNHPLSIRLIHTPKARVPSQLSAGLLAIFIRQARRFHRIELNVPTVTMSAVHHLFPQYFPILVSLTLKTAHSSWQAAVSFDFQAMKFPWAQLTDLDLRLDHGHILNLDDYANILSGAINLVACKINAGFVPKQTSMWPFEDHSPFLLPSLKTLHVAFQGTNAVDTQVVPNPQQRFQTPEVALTSFLGLFSGCQLRELCLNWLVDGRGVEHWSPACNGAFEAFLKGQSTSLRSLELTYLPLGEDHLKRCLEHLQIEQLRLCFSVADQALDPITDETLKALTLSSPLDRTRGSNNLASPAIHKVVRHLRRLHIQCTGVHCTDEVLLQMVDSWCPAKGLRGTPALTMEKFDFFSIMPVVDEDEIGSRSRRWQDAGLDVVIESFANSLP</sequence>
<gene>
    <name evidence="2" type="ORF">FA15DRAFT_665085</name>
</gene>
<keyword evidence="3" id="KW-1185">Reference proteome</keyword>
<feature type="domain" description="F-box" evidence="1">
    <location>
        <begin position="35"/>
        <end position="86"/>
    </location>
</feature>
<dbReference type="OrthoDB" id="3251489at2759"/>
<evidence type="ECO:0000313" key="3">
    <source>
        <dbReference type="Proteomes" id="UP000307440"/>
    </source>
</evidence>
<dbReference type="AlphaFoldDB" id="A0A5C3LJ90"/>
<protein>
    <recommendedName>
        <fullName evidence="1">F-box domain-containing protein</fullName>
    </recommendedName>
</protein>
<name>A0A5C3LJ90_COPMA</name>
<accession>A0A5C3LJ90</accession>
<dbReference type="Gene3D" id="1.20.1280.50">
    <property type="match status" value="1"/>
</dbReference>